<protein>
    <submittedName>
        <fullName evidence="1">Uncharacterized protein</fullName>
    </submittedName>
</protein>
<dbReference type="OrthoDB" id="91140at2759"/>
<reference evidence="2" key="1">
    <citation type="submission" date="2017-03" db="EMBL/GenBank/DDBJ databases">
        <title>Phytopthora megakarya and P. palmivora, two closely related causual agents of cacao black pod achieved similar genome size and gene model numbers by different mechanisms.</title>
        <authorList>
            <person name="Ali S."/>
            <person name="Shao J."/>
            <person name="Larry D.J."/>
            <person name="Kronmiller B."/>
            <person name="Shen D."/>
            <person name="Strem M.D."/>
            <person name="Melnick R.L."/>
            <person name="Guiltinan M.J."/>
            <person name="Tyler B.M."/>
            <person name="Meinhardt L.W."/>
            <person name="Bailey B.A."/>
        </authorList>
    </citation>
    <scope>NUCLEOTIDE SEQUENCE [LARGE SCALE GENOMIC DNA]</scope>
    <source>
        <strain evidence="2">zdho120</strain>
    </source>
</reference>
<evidence type="ECO:0000313" key="2">
    <source>
        <dbReference type="Proteomes" id="UP000198211"/>
    </source>
</evidence>
<comment type="caution">
    <text evidence="1">The sequence shown here is derived from an EMBL/GenBank/DDBJ whole genome shotgun (WGS) entry which is preliminary data.</text>
</comment>
<dbReference type="Proteomes" id="UP000198211">
    <property type="component" value="Unassembled WGS sequence"/>
</dbReference>
<sequence length="254" mass="28400">MQTAVGNLHKVSVSGKLTVMATFGKTFFRLSALEAGRSYDWTALRNARYPDDVQSAWSNTCDLKSSAMNSLLNTLKNVAPETTAPVLRMTVFLSIQSQKARAEFISQNDMWEFKETCILADEYAYHDIILDNETSFRVKVFSELYPDANSLWSSVKNMIQFQKQASGDPFDTKPTLASDAPRGLSIQHVCTQNVHAVANFHGLRFQTLQGRGRDSLESVTLEVRPPEDMLKKKRAGESLAFLVQSLVEILDPSP</sequence>
<name>A0A225VC67_9STRA</name>
<accession>A0A225VC67</accession>
<evidence type="ECO:0000313" key="1">
    <source>
        <dbReference type="EMBL" id="OWZ02468.1"/>
    </source>
</evidence>
<gene>
    <name evidence="1" type="ORF">PHMEG_00025961</name>
</gene>
<dbReference type="AlphaFoldDB" id="A0A225VC67"/>
<dbReference type="EMBL" id="NBNE01006149">
    <property type="protein sequence ID" value="OWZ02468.1"/>
    <property type="molecule type" value="Genomic_DNA"/>
</dbReference>
<keyword evidence="2" id="KW-1185">Reference proteome</keyword>
<organism evidence="1 2">
    <name type="scientific">Phytophthora megakarya</name>
    <dbReference type="NCBI Taxonomy" id="4795"/>
    <lineage>
        <taxon>Eukaryota</taxon>
        <taxon>Sar</taxon>
        <taxon>Stramenopiles</taxon>
        <taxon>Oomycota</taxon>
        <taxon>Peronosporomycetes</taxon>
        <taxon>Peronosporales</taxon>
        <taxon>Peronosporaceae</taxon>
        <taxon>Phytophthora</taxon>
    </lineage>
</organism>
<proteinExistence type="predicted"/>